<dbReference type="Gene3D" id="3.30.1330.80">
    <property type="entry name" value="Hypothetical protein, similar to alpha- acetolactate decarboxylase, domain 2"/>
    <property type="match status" value="2"/>
</dbReference>
<dbReference type="PANTHER" id="PTHR35524:SF1">
    <property type="entry name" value="ALPHA-ACETOLACTATE DECARBOXYLASE"/>
    <property type="match status" value="1"/>
</dbReference>
<dbReference type="Proteomes" id="UP000216897">
    <property type="component" value="Unassembled WGS sequence"/>
</dbReference>
<dbReference type="CDD" id="cd17299">
    <property type="entry name" value="acetolactate_decarboxylase"/>
    <property type="match status" value="1"/>
</dbReference>
<evidence type="ECO:0000256" key="2">
    <source>
        <dbReference type="ARBA" id="ARBA00005170"/>
    </source>
</evidence>
<keyword evidence="8 9" id="KW-0456">Lyase</keyword>
<dbReference type="PIRSF" id="PIRSF001332">
    <property type="entry name" value="Acetolac_decarb"/>
    <property type="match status" value="1"/>
</dbReference>
<dbReference type="SUPFAM" id="SSF117856">
    <property type="entry name" value="AF0104/ALDC/Ptd012-like"/>
    <property type="match status" value="1"/>
</dbReference>
<comment type="pathway">
    <text evidence="2 9">Polyol metabolism; (R,R)-butane-2,3-diol biosynthesis; (R,R)-butane-2,3-diol from pyruvate: step 2/3.</text>
</comment>
<dbReference type="Pfam" id="PF03306">
    <property type="entry name" value="AAL_decarboxy"/>
    <property type="match status" value="1"/>
</dbReference>
<evidence type="ECO:0000313" key="10">
    <source>
        <dbReference type="EMBL" id="OZY53510.1"/>
    </source>
</evidence>
<dbReference type="PANTHER" id="PTHR35524">
    <property type="entry name" value="ALPHA-ACETOLACTATE DECARBOXYLASE"/>
    <property type="match status" value="1"/>
</dbReference>
<dbReference type="NCBIfam" id="TIGR01252">
    <property type="entry name" value="acetolac_decarb"/>
    <property type="match status" value="1"/>
</dbReference>
<name>A0AAX2H7N2_9PSED</name>
<dbReference type="EMBL" id="OBKZ01000016">
    <property type="protein sequence ID" value="SOB52403.1"/>
    <property type="molecule type" value="Genomic_DNA"/>
</dbReference>
<organism evidence="11 13">
    <name type="scientific">Pseudomonas lundensis</name>
    <dbReference type="NCBI Taxonomy" id="86185"/>
    <lineage>
        <taxon>Bacteria</taxon>
        <taxon>Pseudomonadati</taxon>
        <taxon>Pseudomonadota</taxon>
        <taxon>Gammaproteobacteria</taxon>
        <taxon>Pseudomonadales</taxon>
        <taxon>Pseudomonadaceae</taxon>
        <taxon>Pseudomonas</taxon>
    </lineage>
</organism>
<comment type="catalytic activity">
    <reaction evidence="1 9">
        <text>(2S)-2-acetolactate + H(+) = (R)-acetoin + CO2</text>
        <dbReference type="Rhea" id="RHEA:21580"/>
        <dbReference type="ChEBI" id="CHEBI:15378"/>
        <dbReference type="ChEBI" id="CHEBI:15686"/>
        <dbReference type="ChEBI" id="CHEBI:16526"/>
        <dbReference type="ChEBI" id="CHEBI:58476"/>
        <dbReference type="EC" id="4.1.1.5"/>
    </reaction>
</comment>
<evidence type="ECO:0000313" key="12">
    <source>
        <dbReference type="Proteomes" id="UP000216897"/>
    </source>
</evidence>
<comment type="caution">
    <text evidence="11">The sequence shown here is derived from an EMBL/GenBank/DDBJ whole genome shotgun (WGS) entry which is preliminary data.</text>
</comment>
<reference evidence="10 12" key="1">
    <citation type="submission" date="2017-08" db="EMBL/GenBank/DDBJ databases">
        <title>Genomic and metabolic characterisation of spoilage-associated Pseudomonas species.</title>
        <authorList>
            <person name="Stanborough T."/>
            <person name="Fegan N."/>
            <person name="Powell S.M."/>
            <person name="Singh T."/>
            <person name="Tamplin M.L."/>
            <person name="Chandry P.S."/>
        </authorList>
    </citation>
    <scope>NUCLEOTIDE SEQUENCE [LARGE SCALE GENOMIC DNA]</scope>
    <source>
        <strain evidence="10 12">L1814</strain>
    </source>
</reference>
<protein>
    <recommendedName>
        <fullName evidence="5 9">Alpha-acetolactate decarboxylase</fullName>
        <ecNumber evidence="4 9">4.1.1.5</ecNumber>
    </recommendedName>
</protein>
<evidence type="ECO:0000256" key="5">
    <source>
        <dbReference type="ARBA" id="ARBA00020164"/>
    </source>
</evidence>
<evidence type="ECO:0000256" key="6">
    <source>
        <dbReference type="ARBA" id="ARBA00022793"/>
    </source>
</evidence>
<dbReference type="AlphaFoldDB" id="A0AAX2H7N2"/>
<proteinExistence type="inferred from homology"/>
<evidence type="ECO:0000256" key="3">
    <source>
        <dbReference type="ARBA" id="ARBA00007106"/>
    </source>
</evidence>
<evidence type="ECO:0000256" key="4">
    <source>
        <dbReference type="ARBA" id="ARBA00013204"/>
    </source>
</evidence>
<dbReference type="GO" id="GO:0047605">
    <property type="term" value="F:acetolactate decarboxylase activity"/>
    <property type="evidence" value="ECO:0007669"/>
    <property type="project" value="UniProtKB-UniRule"/>
</dbReference>
<evidence type="ECO:0000256" key="7">
    <source>
        <dbReference type="ARBA" id="ARBA00023061"/>
    </source>
</evidence>
<dbReference type="EMBL" id="NQKG01000023">
    <property type="protein sequence ID" value="OZY53510.1"/>
    <property type="molecule type" value="Genomic_DNA"/>
</dbReference>
<evidence type="ECO:0000313" key="13">
    <source>
        <dbReference type="Proteomes" id="UP000219564"/>
    </source>
</evidence>
<evidence type="ECO:0000256" key="1">
    <source>
        <dbReference type="ARBA" id="ARBA00001784"/>
    </source>
</evidence>
<comment type="similarity">
    <text evidence="3 9">Belongs to the alpha-acetolactate decarboxylase family.</text>
</comment>
<keyword evidence="12" id="KW-1185">Reference proteome</keyword>
<dbReference type="InterPro" id="IPR005128">
    <property type="entry name" value="Acetolactate_a_deCO2ase"/>
</dbReference>
<reference evidence="11 13" key="2">
    <citation type="submission" date="2017-08" db="EMBL/GenBank/DDBJ databases">
        <authorList>
            <person name="Chaillou S."/>
        </authorList>
    </citation>
    <scope>NUCLEOTIDE SEQUENCE [LARGE SCALE GENOMIC DNA]</scope>
    <source>
        <strain evidence="11 13">MFPA15A1205</strain>
    </source>
</reference>
<keyword evidence="6 9" id="KW-0210">Decarboxylase</keyword>
<dbReference type="Proteomes" id="UP000219564">
    <property type="component" value="Unassembled WGS sequence"/>
</dbReference>
<dbReference type="EC" id="4.1.1.5" evidence="4 9"/>
<sequence length="261" mass="28968">MSHLQGCLCPQHLLQGLVSQGQRDNQRELHQVSIMSALMDGVYEGEMTLAELFAKGDFGLGTFNELDGELIAFDGEAYQLRSDGSARPATGNQKTPYAVVTFFEPQLTLYVDSPVTRQALHHDIDAQIGSANVFCAIRIDGQFNHVRTRTVERQAPPFIPFTKAVEQQPLFDFAHAAGTLVGFRSPDFIQGIGVAGYHEHFITEQRHGGGHVIDFHLQHGSVQFGIISRLVVHFPTGEDFKHANLTPAFLDRDIRRVEQSS</sequence>
<accession>A0AAX2H7N2</accession>
<evidence type="ECO:0000256" key="9">
    <source>
        <dbReference type="PIRNR" id="PIRNR001332"/>
    </source>
</evidence>
<dbReference type="RefSeq" id="WP_047275627.1">
    <property type="nucleotide sequence ID" value="NZ_CP062158.2"/>
</dbReference>
<dbReference type="GeneID" id="61881067"/>
<evidence type="ECO:0000313" key="11">
    <source>
        <dbReference type="EMBL" id="SOB52403.1"/>
    </source>
</evidence>
<keyword evidence="7 9" id="KW-0005">Acetoin biosynthesis</keyword>
<gene>
    <name evidence="11" type="primary">budA</name>
    <name evidence="10" type="ORF">CJF38_19225</name>
    <name evidence="11" type="ORF">PLUA15_230146</name>
</gene>
<evidence type="ECO:0000256" key="8">
    <source>
        <dbReference type="ARBA" id="ARBA00023239"/>
    </source>
</evidence>
<dbReference type="GO" id="GO:0045151">
    <property type="term" value="P:acetoin biosynthetic process"/>
    <property type="evidence" value="ECO:0007669"/>
    <property type="project" value="UniProtKB-UniRule"/>
</dbReference>